<evidence type="ECO:0000313" key="2">
    <source>
        <dbReference type="Proteomes" id="UP000655868"/>
    </source>
</evidence>
<evidence type="ECO:0000313" key="1">
    <source>
        <dbReference type="EMBL" id="MBJ8340091.1"/>
    </source>
</evidence>
<dbReference type="Proteomes" id="UP000655868">
    <property type="component" value="Unassembled WGS sequence"/>
</dbReference>
<name>A0A934NRE9_9NOCA</name>
<dbReference type="EMBL" id="JAEMNV010000004">
    <property type="protein sequence ID" value="MBJ8340091.1"/>
    <property type="molecule type" value="Genomic_DNA"/>
</dbReference>
<keyword evidence="2" id="KW-1185">Reference proteome</keyword>
<organism evidence="1 2">
    <name type="scientific">Antrihabitans stalagmiti</name>
    <dbReference type="NCBI Taxonomy" id="2799499"/>
    <lineage>
        <taxon>Bacteria</taxon>
        <taxon>Bacillati</taxon>
        <taxon>Actinomycetota</taxon>
        <taxon>Actinomycetes</taxon>
        <taxon>Mycobacteriales</taxon>
        <taxon>Nocardiaceae</taxon>
        <taxon>Antrihabitans</taxon>
    </lineage>
</organism>
<gene>
    <name evidence="1" type="ORF">JGU71_14455</name>
</gene>
<reference evidence="1" key="1">
    <citation type="submission" date="2020-12" db="EMBL/GenBank/DDBJ databases">
        <title>Antrihabitans popcorni sp. nov. and Antrihabitans auranticaus sp. nov., isolated from a larva cave.</title>
        <authorList>
            <person name="Lee S.D."/>
            <person name="Kim I.S."/>
        </authorList>
    </citation>
    <scope>NUCLEOTIDE SEQUENCE</scope>
    <source>
        <strain evidence="1">YC3-6</strain>
    </source>
</reference>
<accession>A0A934NRE9</accession>
<protein>
    <submittedName>
        <fullName evidence="1">Uncharacterized protein</fullName>
    </submittedName>
</protein>
<sequence length="72" mass="7684">MECLSCQTGSDHCHGTLIVHVDGMFGRNKIECTQEDCTDRLLARHGFIVDCLDLAGGCGCTAVLADSVRRAG</sequence>
<proteinExistence type="predicted"/>
<comment type="caution">
    <text evidence="1">The sequence shown here is derived from an EMBL/GenBank/DDBJ whole genome shotgun (WGS) entry which is preliminary data.</text>
</comment>
<dbReference type="AlphaFoldDB" id="A0A934NRE9"/>